<accession>A0A1Y2DQG8</accession>
<dbReference type="RefSeq" id="XP_040713609.1">
    <property type="nucleotide sequence ID" value="XM_040857220.1"/>
</dbReference>
<dbReference type="EMBL" id="MCFJ01000010">
    <property type="protein sequence ID" value="ORY61532.1"/>
    <property type="molecule type" value="Genomic_DNA"/>
</dbReference>
<proteinExistence type="predicted"/>
<organism evidence="1 2">
    <name type="scientific">Pseudomassariella vexata</name>
    <dbReference type="NCBI Taxonomy" id="1141098"/>
    <lineage>
        <taxon>Eukaryota</taxon>
        <taxon>Fungi</taxon>
        <taxon>Dikarya</taxon>
        <taxon>Ascomycota</taxon>
        <taxon>Pezizomycotina</taxon>
        <taxon>Sordariomycetes</taxon>
        <taxon>Xylariomycetidae</taxon>
        <taxon>Amphisphaeriales</taxon>
        <taxon>Pseudomassariaceae</taxon>
        <taxon>Pseudomassariella</taxon>
    </lineage>
</organism>
<dbReference type="AlphaFoldDB" id="A0A1Y2DQG8"/>
<sequence length="197" mass="21851">MAAVEWARAYRRTINDILSDPNHTRQTAAKGAFCNECSASRVRVRDLLICFRGLPAMFSGSGEDRRISGLQRAIQCFVKRKASPSYLTPGLETSACDGGSTCLPSFTNRIRTTLVSNLQPVDAVEQLPRPFSPGTTLGMWGFICSFDFRICNLFPFPSDRSPLRPSTLPICVVSYTTARTRTKPCWSARSNFPSRTV</sequence>
<dbReference type="Proteomes" id="UP000193689">
    <property type="component" value="Unassembled WGS sequence"/>
</dbReference>
<evidence type="ECO:0000313" key="1">
    <source>
        <dbReference type="EMBL" id="ORY61532.1"/>
    </source>
</evidence>
<dbReference type="GeneID" id="63773432"/>
<name>A0A1Y2DQG8_9PEZI</name>
<comment type="caution">
    <text evidence="1">The sequence shown here is derived from an EMBL/GenBank/DDBJ whole genome shotgun (WGS) entry which is preliminary data.</text>
</comment>
<protein>
    <submittedName>
        <fullName evidence="1">Uncharacterized protein</fullName>
    </submittedName>
</protein>
<reference evidence="1 2" key="1">
    <citation type="submission" date="2016-07" db="EMBL/GenBank/DDBJ databases">
        <title>Pervasive Adenine N6-methylation of Active Genes in Fungi.</title>
        <authorList>
            <consortium name="DOE Joint Genome Institute"/>
            <person name="Mondo S.J."/>
            <person name="Dannebaum R.O."/>
            <person name="Kuo R.C."/>
            <person name="Labutti K."/>
            <person name="Haridas S."/>
            <person name="Kuo A."/>
            <person name="Salamov A."/>
            <person name="Ahrendt S.R."/>
            <person name="Lipzen A."/>
            <person name="Sullivan W."/>
            <person name="Andreopoulos W.B."/>
            <person name="Clum A."/>
            <person name="Lindquist E."/>
            <person name="Daum C."/>
            <person name="Ramamoorthy G.K."/>
            <person name="Gryganskyi A."/>
            <person name="Culley D."/>
            <person name="Magnuson J.K."/>
            <person name="James T.Y."/>
            <person name="O'Malley M.A."/>
            <person name="Stajich J.E."/>
            <person name="Spatafora J.W."/>
            <person name="Visel A."/>
            <person name="Grigoriev I.V."/>
        </authorList>
    </citation>
    <scope>NUCLEOTIDE SEQUENCE [LARGE SCALE GENOMIC DNA]</scope>
    <source>
        <strain evidence="1 2">CBS 129021</strain>
    </source>
</reference>
<keyword evidence="2" id="KW-1185">Reference proteome</keyword>
<dbReference type="InParanoid" id="A0A1Y2DQG8"/>
<evidence type="ECO:0000313" key="2">
    <source>
        <dbReference type="Proteomes" id="UP000193689"/>
    </source>
</evidence>
<gene>
    <name evidence="1" type="ORF">BCR38DRAFT_36460</name>
</gene>